<dbReference type="FunFam" id="3.40.50.1360:FF:000001">
    <property type="entry name" value="Ribose-5-phosphate isomerase A"/>
    <property type="match status" value="1"/>
</dbReference>
<dbReference type="GO" id="GO:0006098">
    <property type="term" value="P:pentose-phosphate shunt"/>
    <property type="evidence" value="ECO:0007669"/>
    <property type="project" value="UniProtKB-ARBA"/>
</dbReference>
<keyword evidence="8" id="KW-1185">Reference proteome</keyword>
<dbReference type="CDD" id="cd01398">
    <property type="entry name" value="RPI_A"/>
    <property type="match status" value="1"/>
</dbReference>
<dbReference type="Pfam" id="PF06026">
    <property type="entry name" value="Rib_5-P_isom_A"/>
    <property type="match status" value="1"/>
</dbReference>
<keyword evidence="5" id="KW-0413">Isomerase</keyword>
<protein>
    <recommendedName>
        <fullName evidence="4">ribose-5-phosphate isomerase</fullName>
        <ecNumber evidence="4">5.3.1.6</ecNumber>
    </recommendedName>
    <alternativeName>
        <fullName evidence="6">Phosphoriboisomerase</fullName>
    </alternativeName>
</protein>
<evidence type="ECO:0000256" key="5">
    <source>
        <dbReference type="ARBA" id="ARBA00023235"/>
    </source>
</evidence>
<dbReference type="PANTHER" id="PTHR11934:SF0">
    <property type="entry name" value="RIBOSE-5-PHOSPHATE ISOMERASE"/>
    <property type="match status" value="1"/>
</dbReference>
<comment type="similarity">
    <text evidence="3">Belongs to the ribose 5-phosphate isomerase family.</text>
</comment>
<dbReference type="Proteomes" id="UP001558652">
    <property type="component" value="Unassembled WGS sequence"/>
</dbReference>
<dbReference type="InterPro" id="IPR037171">
    <property type="entry name" value="NagB/RpiA_transferase-like"/>
</dbReference>
<evidence type="ECO:0000313" key="8">
    <source>
        <dbReference type="Proteomes" id="UP001558652"/>
    </source>
</evidence>
<dbReference type="NCBIfam" id="TIGR00021">
    <property type="entry name" value="rpiA"/>
    <property type="match status" value="1"/>
</dbReference>
<dbReference type="Gene3D" id="3.40.50.1360">
    <property type="match status" value="1"/>
</dbReference>
<evidence type="ECO:0000313" key="7">
    <source>
        <dbReference type="EMBL" id="KAL1122982.1"/>
    </source>
</evidence>
<accession>A0ABD0YIT4</accession>
<evidence type="ECO:0000256" key="3">
    <source>
        <dbReference type="ARBA" id="ARBA00008088"/>
    </source>
</evidence>
<evidence type="ECO:0000256" key="6">
    <source>
        <dbReference type="ARBA" id="ARBA00029734"/>
    </source>
</evidence>
<dbReference type="GO" id="GO:0004751">
    <property type="term" value="F:ribose-5-phosphate isomerase activity"/>
    <property type="evidence" value="ECO:0007669"/>
    <property type="project" value="UniProtKB-EC"/>
</dbReference>
<dbReference type="FunFam" id="3.30.70.260:FF:000018">
    <property type="entry name" value="Ribose-5-phosphate isomerase A"/>
    <property type="match status" value="1"/>
</dbReference>
<dbReference type="InterPro" id="IPR004788">
    <property type="entry name" value="Ribose5P_isomerase_type_A"/>
</dbReference>
<dbReference type="EC" id="5.3.1.6" evidence="4"/>
<name>A0ABD0YIT4_9HEMI</name>
<comment type="pathway">
    <text evidence="2">Carbohydrate degradation; pentose phosphate pathway; D-ribose 5-phosphate from D-ribulose 5-phosphate (non-oxidative stage): step 1/1.</text>
</comment>
<gene>
    <name evidence="7" type="ORF">AAG570_003306</name>
</gene>
<dbReference type="Gene3D" id="3.30.70.260">
    <property type="match status" value="1"/>
</dbReference>
<reference evidence="7 8" key="1">
    <citation type="submission" date="2024-07" db="EMBL/GenBank/DDBJ databases">
        <title>Chromosome-level genome assembly of the water stick insect Ranatra chinensis (Heteroptera: Nepidae).</title>
        <authorList>
            <person name="Liu X."/>
        </authorList>
    </citation>
    <scope>NUCLEOTIDE SEQUENCE [LARGE SCALE GENOMIC DNA]</scope>
    <source>
        <strain evidence="7">Cailab_2021Rc</strain>
        <tissue evidence="7">Muscle</tissue>
    </source>
</reference>
<comment type="caution">
    <text evidence="7">The sequence shown here is derived from an EMBL/GenBank/DDBJ whole genome shotgun (WGS) entry which is preliminary data.</text>
</comment>
<proteinExistence type="inferred from homology"/>
<sequence length="199" mass="21811">MKLGIGSGSTIVYAVERIVEKVKEENLKLICVPTSFQAEQLILDNNLTLGNLTTCPQLDCAIDGADEVDSNLNLIKGGGGCHTQEKIVASCASKLVIIADYKKDSIRLGEKYKKGIPIEVVPSAYTPVGERIKRTLGGEAHLRMAKQKAGPVVTDNGNFILDWHFPDTVTDWKQVNTEIKMMPGMKFALSFKSKEAFLK</sequence>
<comment type="catalytic activity">
    <reaction evidence="1">
        <text>aldehydo-D-ribose 5-phosphate = D-ribulose 5-phosphate</text>
        <dbReference type="Rhea" id="RHEA:14657"/>
        <dbReference type="ChEBI" id="CHEBI:58121"/>
        <dbReference type="ChEBI" id="CHEBI:58273"/>
        <dbReference type="EC" id="5.3.1.6"/>
    </reaction>
</comment>
<dbReference type="EMBL" id="JBFDAA010000013">
    <property type="protein sequence ID" value="KAL1122982.1"/>
    <property type="molecule type" value="Genomic_DNA"/>
</dbReference>
<dbReference type="AlphaFoldDB" id="A0ABD0YIT4"/>
<dbReference type="PANTHER" id="PTHR11934">
    <property type="entry name" value="RIBOSE-5-PHOSPHATE ISOMERASE"/>
    <property type="match status" value="1"/>
</dbReference>
<evidence type="ECO:0000256" key="2">
    <source>
        <dbReference type="ARBA" id="ARBA00004988"/>
    </source>
</evidence>
<evidence type="ECO:0000256" key="1">
    <source>
        <dbReference type="ARBA" id="ARBA00001713"/>
    </source>
</evidence>
<dbReference type="SUPFAM" id="SSF100950">
    <property type="entry name" value="NagB/RpiA/CoA transferase-like"/>
    <property type="match status" value="1"/>
</dbReference>
<evidence type="ECO:0000256" key="4">
    <source>
        <dbReference type="ARBA" id="ARBA00011959"/>
    </source>
</evidence>
<dbReference type="SUPFAM" id="SSF75445">
    <property type="entry name" value="D-ribose-5-phosphate isomerase (RpiA), lid domain"/>
    <property type="match status" value="1"/>
</dbReference>
<organism evidence="7 8">
    <name type="scientific">Ranatra chinensis</name>
    <dbReference type="NCBI Taxonomy" id="642074"/>
    <lineage>
        <taxon>Eukaryota</taxon>
        <taxon>Metazoa</taxon>
        <taxon>Ecdysozoa</taxon>
        <taxon>Arthropoda</taxon>
        <taxon>Hexapoda</taxon>
        <taxon>Insecta</taxon>
        <taxon>Pterygota</taxon>
        <taxon>Neoptera</taxon>
        <taxon>Paraneoptera</taxon>
        <taxon>Hemiptera</taxon>
        <taxon>Heteroptera</taxon>
        <taxon>Panheteroptera</taxon>
        <taxon>Nepomorpha</taxon>
        <taxon>Nepidae</taxon>
        <taxon>Ranatrinae</taxon>
        <taxon>Ranatra</taxon>
    </lineage>
</organism>